<dbReference type="Pfam" id="PF01544">
    <property type="entry name" value="CorA"/>
    <property type="match status" value="1"/>
</dbReference>
<evidence type="ECO:0000256" key="7">
    <source>
        <dbReference type="ARBA" id="ARBA00023136"/>
    </source>
</evidence>
<dbReference type="GO" id="GO:0005886">
    <property type="term" value="C:plasma membrane"/>
    <property type="evidence" value="ECO:0007669"/>
    <property type="project" value="UniProtKB-SubCell"/>
</dbReference>
<name>A0A2D3V0N3_9PEZI</name>
<evidence type="ECO:0000256" key="1">
    <source>
        <dbReference type="ARBA" id="ARBA00004651"/>
    </source>
</evidence>
<accession>A0A2D3V0N3</accession>
<evidence type="ECO:0000256" key="4">
    <source>
        <dbReference type="ARBA" id="ARBA00022475"/>
    </source>
</evidence>
<feature type="transmembrane region" description="Helical" evidence="9">
    <location>
        <begin position="556"/>
        <end position="579"/>
    </location>
</feature>
<organism evidence="10 11">
    <name type="scientific">Ramularia collo-cygni</name>
    <dbReference type="NCBI Taxonomy" id="112498"/>
    <lineage>
        <taxon>Eukaryota</taxon>
        <taxon>Fungi</taxon>
        <taxon>Dikarya</taxon>
        <taxon>Ascomycota</taxon>
        <taxon>Pezizomycotina</taxon>
        <taxon>Dothideomycetes</taxon>
        <taxon>Dothideomycetidae</taxon>
        <taxon>Mycosphaerellales</taxon>
        <taxon>Mycosphaerellaceae</taxon>
        <taxon>Ramularia</taxon>
    </lineage>
</organism>
<dbReference type="PANTHER" id="PTHR46494:SF1">
    <property type="entry name" value="CORA FAMILY METAL ION TRANSPORTER (EUROFUNG)"/>
    <property type="match status" value="1"/>
</dbReference>
<dbReference type="GO" id="GO:0050897">
    <property type="term" value="F:cobalt ion binding"/>
    <property type="evidence" value="ECO:0007669"/>
    <property type="project" value="TreeGrafter"/>
</dbReference>
<reference evidence="10 11" key="1">
    <citation type="submission" date="2016-03" db="EMBL/GenBank/DDBJ databases">
        <authorList>
            <person name="Ploux O."/>
        </authorList>
    </citation>
    <scope>NUCLEOTIDE SEQUENCE [LARGE SCALE GENOMIC DNA]</scope>
    <source>
        <strain evidence="10 11">URUG2</strain>
    </source>
</reference>
<evidence type="ECO:0000256" key="6">
    <source>
        <dbReference type="ARBA" id="ARBA00022989"/>
    </source>
</evidence>
<dbReference type="RefSeq" id="XP_023625930.1">
    <property type="nucleotide sequence ID" value="XM_023770162.1"/>
</dbReference>
<dbReference type="InterPro" id="IPR045861">
    <property type="entry name" value="CorA_cytoplasmic_dom"/>
</dbReference>
<evidence type="ECO:0000256" key="5">
    <source>
        <dbReference type="ARBA" id="ARBA00022692"/>
    </source>
</evidence>
<dbReference type="STRING" id="112498.A0A2D3V0N3"/>
<dbReference type="SUPFAM" id="SSF144083">
    <property type="entry name" value="Magnesium transport protein CorA, transmembrane region"/>
    <property type="match status" value="1"/>
</dbReference>
<feature type="transmembrane region" description="Helical" evidence="9">
    <location>
        <begin position="591"/>
        <end position="615"/>
    </location>
</feature>
<dbReference type="PANTHER" id="PTHR46494">
    <property type="entry name" value="CORA FAMILY METAL ION TRANSPORTER (EUROFUNG)"/>
    <property type="match status" value="1"/>
</dbReference>
<keyword evidence="11" id="KW-1185">Reference proteome</keyword>
<keyword evidence="6 9" id="KW-1133">Transmembrane helix</keyword>
<protein>
    <submittedName>
        <fullName evidence="10">Related to Mg2 transporter protein, CorA-like</fullName>
    </submittedName>
</protein>
<evidence type="ECO:0000256" key="2">
    <source>
        <dbReference type="ARBA" id="ARBA00009765"/>
    </source>
</evidence>
<feature type="region of interest" description="Disordered" evidence="8">
    <location>
        <begin position="437"/>
        <end position="489"/>
    </location>
</feature>
<dbReference type="EMBL" id="FJUY01000006">
    <property type="protein sequence ID" value="CZT19040.1"/>
    <property type="molecule type" value="Genomic_DNA"/>
</dbReference>
<dbReference type="SUPFAM" id="SSF143865">
    <property type="entry name" value="CorA soluble domain-like"/>
    <property type="match status" value="1"/>
</dbReference>
<dbReference type="Gene3D" id="3.30.460.20">
    <property type="entry name" value="CorA soluble domain-like"/>
    <property type="match status" value="1"/>
</dbReference>
<dbReference type="InterPro" id="IPR045863">
    <property type="entry name" value="CorA_TM1_TM2"/>
</dbReference>
<keyword evidence="5 9" id="KW-0812">Transmembrane</keyword>
<feature type="compositionally biased region" description="Basic and acidic residues" evidence="8">
    <location>
        <begin position="1"/>
        <end position="11"/>
    </location>
</feature>
<comment type="subcellular location">
    <subcellularLocation>
        <location evidence="1">Cell membrane</location>
        <topology evidence="1">Multi-pass membrane protein</topology>
    </subcellularLocation>
</comment>
<dbReference type="Gene3D" id="1.20.58.340">
    <property type="entry name" value="Magnesium transport protein CorA, transmembrane region"/>
    <property type="match status" value="2"/>
</dbReference>
<dbReference type="GO" id="GO:0015095">
    <property type="term" value="F:magnesium ion transmembrane transporter activity"/>
    <property type="evidence" value="ECO:0007669"/>
    <property type="project" value="TreeGrafter"/>
</dbReference>
<feature type="region of interest" description="Disordered" evidence="8">
    <location>
        <begin position="1"/>
        <end position="81"/>
    </location>
</feature>
<dbReference type="InterPro" id="IPR002523">
    <property type="entry name" value="MgTranspt_CorA/ZnTranspt_ZntB"/>
</dbReference>
<comment type="similarity">
    <text evidence="2">Belongs to the CorA metal ion transporter (MIT) (TC 1.A.35) family.</text>
</comment>
<evidence type="ECO:0000256" key="3">
    <source>
        <dbReference type="ARBA" id="ARBA00022448"/>
    </source>
</evidence>
<dbReference type="GO" id="GO:0000287">
    <property type="term" value="F:magnesium ion binding"/>
    <property type="evidence" value="ECO:0007669"/>
    <property type="project" value="TreeGrafter"/>
</dbReference>
<evidence type="ECO:0000313" key="10">
    <source>
        <dbReference type="EMBL" id="CZT19040.1"/>
    </source>
</evidence>
<dbReference type="OrthoDB" id="165352at2759"/>
<evidence type="ECO:0000256" key="8">
    <source>
        <dbReference type="SAM" id="MobiDB-lite"/>
    </source>
</evidence>
<gene>
    <name evidence="10" type="ORF">RCC_04886</name>
</gene>
<dbReference type="GO" id="GO:0015087">
    <property type="term" value="F:cobalt ion transmembrane transporter activity"/>
    <property type="evidence" value="ECO:0007669"/>
    <property type="project" value="TreeGrafter"/>
</dbReference>
<keyword evidence="3" id="KW-0813">Transport</keyword>
<sequence length="641" mass="72410">MTTVRDFESRSRGRAPTITTQHTDDEGRPQSPVAVDHPDLDRRGSITSHLSVQGSIRHRKPSRSNTVHTYPPPYQEVQSGSDIYAPGAEPGIDTGASDENIPPHITNLKEVCDIKIIDFSDKAVTHQEADNDSLASFLDIPRTEDLPCRWISINGLSWDVIRVVGNKYGLHRLAIEDLTHTKTRTKVDWYADQAFIVLTLQKLVRLHQHRGKNEKCSCDALTEDESEMIEEKFHDRDRYRRRWWHWTKKKKPSSDVLPRYLDQNRDGKLDEFVSAHSSASDNSPVKRIRTLHRYESAQIPEHTAWMERHSALTEDDLAVGVEQVSMFLLADNCVISFFENSAEDVEEPLLRRLDSPATMLRRSCDASLLTQAIIDAIVDLSIPVKDAYNKCRKELQIDAMTNPNIRTSRALHIFGEEIDMLQNLFKPIVHLVNALRDHNSEPQPPPSAAIPTPATTPLPEETPNPPEYYAPRPARSARDRQGVPATQRKLSDFRRIAKTRAESAVSVTISPLAHTYFGDVLDHCITMISALEQMDASANNISTLIFNTVGAKTNNFMMILAVVTVFFAPLTFISGYFGMNFSSGAGLAHPFAFFWVVAAPSLVGFMLLVFGFMLWDNIRDFLNRRGVKARWAKPGKRPRKI</sequence>
<feature type="compositionally biased region" description="Polar residues" evidence="8">
    <location>
        <begin position="45"/>
        <end position="54"/>
    </location>
</feature>
<feature type="compositionally biased region" description="Pro residues" evidence="8">
    <location>
        <begin position="442"/>
        <end position="468"/>
    </location>
</feature>
<evidence type="ECO:0000313" key="11">
    <source>
        <dbReference type="Proteomes" id="UP000225277"/>
    </source>
</evidence>
<keyword evidence="4" id="KW-1003">Cell membrane</keyword>
<evidence type="ECO:0000256" key="9">
    <source>
        <dbReference type="SAM" id="Phobius"/>
    </source>
</evidence>
<dbReference type="GeneID" id="35600054"/>
<dbReference type="AlphaFoldDB" id="A0A2D3V0N3"/>
<proteinExistence type="inferred from homology"/>
<dbReference type="Proteomes" id="UP000225277">
    <property type="component" value="Unassembled WGS sequence"/>
</dbReference>
<keyword evidence="7 9" id="KW-0472">Membrane</keyword>